<feature type="region of interest" description="Disordered" evidence="2">
    <location>
        <begin position="1"/>
        <end position="37"/>
    </location>
</feature>
<sequence>MRRRLAISPGALPVSSDGRSTTNTSAESTETTAQAPAPVLAPSIDGMRLSALRQLCDDARAQQPSYGPPRLWRPWERPPSRRAKGAPLTTEDVVFELVRPRTEQARAALVATLPPETTGPASACVSHDWDAPFDDLIGALAGAYNNGEDPLLWLDMTGVSFWSRGADGVAAVRSRAHWDHTVPDRLRRCGTLLLVLAPWPGLEAGARAPPLGVPAPLRRAHCLAEVGTALDCGCIVRPLLAPAAAAALAPRLRTQLAEIGTQLAAIALDATWLLPAADNAHIVNAIGERSGGARALGAAVQDALHSWLVAMGRAALAQSSSDLELMAQLAQLLALPRVVDVRPCAPRAPAAADPERATVRRRWRFDGDEGDDGARAPDGVALAEAETLLRRALAGRETMDALHADTLNLVHELGCVLEARGELEEAEQLLKRAVDGREAALGDTHAHTLASVRALARLTAKLDDGEEAQAMYRRALAGFEHALGLTHGTTLSTCVEFALLLRSEGDSSDAEAMLRRAAAGYEHALGDAHLTTLRALERLGEQVEDEDEPDEAIALYTRALDGYARLLGPAHARCARVAERLGAMLDAAGAHEEAEQVRAGVHATPADARGAQELGGAPRVQRKDAAASKLLGQLVHGHGAIHGEANARAATPAGARSTWARPGGAPPLPPGVVEPAPSAWHQPDHVVHFLTHMLNNRSNASGCARISYVRSPTEALHEAVVAALLDGPAEGLPMFALRRQLDVAFQREPYCATSGVQMICLALYISTFSDELELQFMNGNPERPTFVQLRGSGGGDNDGPYARARALDEEHDELPPPPPRPLPHGLGADGSAPPLPPPYSPSPPPPALMPSPGASATLPPPAARAEPNRTSRTPPPTEERATAEQVRALTARVTELEAQLSELRTVEEFSLCQMCMKVPRNTIVLPCMDFLYCAGCLRGARVIGELSAEGGRCPACKGNVAGVLECRLHL</sequence>
<dbReference type="Proteomes" id="UP000751190">
    <property type="component" value="Unassembled WGS sequence"/>
</dbReference>
<evidence type="ECO:0000256" key="2">
    <source>
        <dbReference type="SAM" id="MobiDB-lite"/>
    </source>
</evidence>
<keyword evidence="1" id="KW-0479">Metal-binding</keyword>
<protein>
    <recommendedName>
        <fullName evidence="3">RING-type domain-containing protein</fullName>
    </recommendedName>
</protein>
<gene>
    <name evidence="4" type="ORF">KFE25_012058</name>
</gene>
<feature type="compositionally biased region" description="Low complexity" evidence="2">
    <location>
        <begin position="20"/>
        <end position="33"/>
    </location>
</feature>
<reference evidence="4" key="1">
    <citation type="submission" date="2021-05" db="EMBL/GenBank/DDBJ databases">
        <title>The genome of the haptophyte Pavlova lutheri (Diacronema luteri, Pavlovales) - a model for lipid biosynthesis in eukaryotic algae.</title>
        <authorList>
            <person name="Hulatt C.J."/>
            <person name="Posewitz M.C."/>
        </authorList>
    </citation>
    <scope>NUCLEOTIDE SEQUENCE</scope>
    <source>
        <strain evidence="4">NIVA-4/92</strain>
    </source>
</reference>
<dbReference type="OrthoDB" id="626167at2759"/>
<accession>A0A8J5XE83</accession>
<keyword evidence="5" id="KW-1185">Reference proteome</keyword>
<dbReference type="GO" id="GO:0008270">
    <property type="term" value="F:zinc ion binding"/>
    <property type="evidence" value="ECO:0007669"/>
    <property type="project" value="UniProtKB-KW"/>
</dbReference>
<dbReference type="GO" id="GO:0005737">
    <property type="term" value="C:cytoplasm"/>
    <property type="evidence" value="ECO:0007669"/>
    <property type="project" value="UniProtKB-ARBA"/>
</dbReference>
<evidence type="ECO:0000256" key="1">
    <source>
        <dbReference type="PROSITE-ProRule" id="PRU00175"/>
    </source>
</evidence>
<comment type="caution">
    <text evidence="4">The sequence shown here is derived from an EMBL/GenBank/DDBJ whole genome shotgun (WGS) entry which is preliminary data.</text>
</comment>
<dbReference type="Pfam" id="PF13424">
    <property type="entry name" value="TPR_12"/>
    <property type="match status" value="1"/>
</dbReference>
<feature type="region of interest" description="Disordered" evidence="2">
    <location>
        <begin position="60"/>
        <end position="85"/>
    </location>
</feature>
<dbReference type="SUPFAM" id="SSF48452">
    <property type="entry name" value="TPR-like"/>
    <property type="match status" value="2"/>
</dbReference>
<feature type="domain" description="RING-type" evidence="3">
    <location>
        <begin position="912"/>
        <end position="957"/>
    </location>
</feature>
<evidence type="ECO:0000259" key="3">
    <source>
        <dbReference type="PROSITE" id="PS50089"/>
    </source>
</evidence>
<evidence type="ECO:0000313" key="4">
    <source>
        <dbReference type="EMBL" id="KAG8462238.1"/>
    </source>
</evidence>
<dbReference type="PANTHER" id="PTHR46082:SF6">
    <property type="entry name" value="AAA+ ATPASE DOMAIN-CONTAINING PROTEIN-RELATED"/>
    <property type="match status" value="1"/>
</dbReference>
<dbReference type="Gene3D" id="1.25.40.10">
    <property type="entry name" value="Tetratricopeptide repeat domain"/>
    <property type="match status" value="2"/>
</dbReference>
<dbReference type="InterPro" id="IPR001841">
    <property type="entry name" value="Znf_RING"/>
</dbReference>
<dbReference type="InterPro" id="IPR013083">
    <property type="entry name" value="Znf_RING/FYVE/PHD"/>
</dbReference>
<feature type="compositionally biased region" description="Pro residues" evidence="2">
    <location>
        <begin position="833"/>
        <end position="849"/>
    </location>
</feature>
<keyword evidence="1" id="KW-0862">Zinc</keyword>
<name>A0A8J5XE83_DIALT</name>
<keyword evidence="1" id="KW-0863">Zinc-finger</keyword>
<dbReference type="InterPro" id="IPR053137">
    <property type="entry name" value="NLR-like"/>
</dbReference>
<organism evidence="4 5">
    <name type="scientific">Diacronema lutheri</name>
    <name type="common">Unicellular marine alga</name>
    <name type="synonym">Monochrysis lutheri</name>
    <dbReference type="NCBI Taxonomy" id="2081491"/>
    <lineage>
        <taxon>Eukaryota</taxon>
        <taxon>Haptista</taxon>
        <taxon>Haptophyta</taxon>
        <taxon>Pavlovophyceae</taxon>
        <taxon>Pavlovales</taxon>
        <taxon>Pavlovaceae</taxon>
        <taxon>Diacronema</taxon>
    </lineage>
</organism>
<dbReference type="PANTHER" id="PTHR46082">
    <property type="entry name" value="ATP/GTP-BINDING PROTEIN-RELATED"/>
    <property type="match status" value="1"/>
</dbReference>
<dbReference type="AlphaFoldDB" id="A0A8J5XE83"/>
<dbReference type="PROSITE" id="PS50089">
    <property type="entry name" value="ZF_RING_2"/>
    <property type="match status" value="1"/>
</dbReference>
<dbReference type="Gene3D" id="3.30.40.10">
    <property type="entry name" value="Zinc/RING finger domain, C3HC4 (zinc finger)"/>
    <property type="match status" value="1"/>
</dbReference>
<evidence type="ECO:0000313" key="5">
    <source>
        <dbReference type="Proteomes" id="UP000751190"/>
    </source>
</evidence>
<feature type="region of interest" description="Disordered" evidence="2">
    <location>
        <begin position="810"/>
        <end position="882"/>
    </location>
</feature>
<feature type="compositionally biased region" description="Low complexity" evidence="2">
    <location>
        <begin position="823"/>
        <end position="832"/>
    </location>
</feature>
<dbReference type="InterPro" id="IPR011990">
    <property type="entry name" value="TPR-like_helical_dom_sf"/>
</dbReference>
<dbReference type="EMBL" id="JAGTXO010000021">
    <property type="protein sequence ID" value="KAG8462238.1"/>
    <property type="molecule type" value="Genomic_DNA"/>
</dbReference>
<dbReference type="Pfam" id="PF13374">
    <property type="entry name" value="TPR_10"/>
    <property type="match status" value="2"/>
</dbReference>
<proteinExistence type="predicted"/>
<dbReference type="Pfam" id="PF13920">
    <property type="entry name" value="zf-C3HC4_3"/>
    <property type="match status" value="1"/>
</dbReference>